<dbReference type="InterPro" id="IPR039430">
    <property type="entry name" value="Thymidylate_kin-like_dom"/>
</dbReference>
<dbReference type="EMBL" id="KY000029">
    <property type="protein sequence ID" value="ASK41427.1"/>
    <property type="molecule type" value="Genomic_DNA"/>
</dbReference>
<evidence type="ECO:0000313" key="5">
    <source>
        <dbReference type="EMBL" id="ASK40663.1"/>
    </source>
</evidence>
<organism evidence="6">
    <name type="scientific">Agrobacterium genomosp. 6</name>
    <dbReference type="NCBI Taxonomy" id="1183411"/>
    <lineage>
        <taxon>Bacteria</taxon>
        <taxon>Pseudomonadati</taxon>
        <taxon>Pseudomonadota</taxon>
        <taxon>Alphaproteobacteria</taxon>
        <taxon>Hyphomicrobiales</taxon>
        <taxon>Rhizobiaceae</taxon>
        <taxon>Rhizobium/Agrobacterium group</taxon>
        <taxon>Agrobacterium</taxon>
        <taxon>Agrobacterium tumefaciens complex</taxon>
    </lineage>
</organism>
<reference evidence="6" key="1">
    <citation type="submission" date="2016-10" db="EMBL/GenBank/DDBJ databases">
        <title>Agrobacterium Ti plasmids: Classification based on T-DNA and Vir regions organization.</title>
        <authorList>
            <person name="Nabi N."/>
            <person name="Vial L."/>
            <person name="Ben Hafsa A."/>
            <person name="Chapulliot D."/>
            <person name="Berard A."/>
            <person name="Chauveau A."/>
            <person name="Le Paslier M.-C."/>
            <person name="Harzallah Skhiri F."/>
            <person name="Brunel D."/>
            <person name="Nesme X."/>
            <person name="Chaouachi M."/>
        </authorList>
    </citation>
    <scope>NUCLEOTIDE SEQUENCE</scope>
    <source>
        <strain evidence="5">AR125</strain>
        <strain evidence="6">CFBP5499</strain>
        <plasmid evidence="5">pTi_AR125</plasmid>
        <plasmid evidence="6">pTi_CFBP5499</plasmid>
    </source>
</reference>
<dbReference type="InterPro" id="IPR027417">
    <property type="entry name" value="P-loop_NTPase"/>
</dbReference>
<keyword evidence="2" id="KW-0547">Nucleotide-binding</keyword>
<name>A0A2Z2PEM1_9HYPH</name>
<proteinExistence type="inferred from homology"/>
<dbReference type="GO" id="GO:0005524">
    <property type="term" value="F:ATP binding"/>
    <property type="evidence" value="ECO:0007669"/>
    <property type="project" value="UniProtKB-KW"/>
</dbReference>
<evidence type="ECO:0000256" key="2">
    <source>
        <dbReference type="ARBA" id="ARBA00022741"/>
    </source>
</evidence>
<evidence type="ECO:0000256" key="1">
    <source>
        <dbReference type="ARBA" id="ARBA00009776"/>
    </source>
</evidence>
<dbReference type="RefSeq" id="WP_080830714.1">
    <property type="nucleotide sequence ID" value="NZ_KY000025.1"/>
</dbReference>
<dbReference type="PANTHER" id="PTHR10344">
    <property type="entry name" value="THYMIDYLATE KINASE"/>
    <property type="match status" value="1"/>
</dbReference>
<keyword evidence="6" id="KW-0614">Plasmid</keyword>
<dbReference type="PANTHER" id="PTHR10344:SF4">
    <property type="entry name" value="UMP-CMP KINASE 2, MITOCHONDRIAL"/>
    <property type="match status" value="1"/>
</dbReference>
<protein>
    <recommendedName>
        <fullName evidence="4">Thymidylate kinase-like domain-containing protein</fullName>
    </recommendedName>
</protein>
<geneLocation type="plasmid" evidence="5">
    <name>pTi_AR125</name>
</geneLocation>
<evidence type="ECO:0000259" key="4">
    <source>
        <dbReference type="Pfam" id="PF02223"/>
    </source>
</evidence>
<evidence type="ECO:0000256" key="3">
    <source>
        <dbReference type="ARBA" id="ARBA00022840"/>
    </source>
</evidence>
<feature type="domain" description="Thymidylate kinase-like" evidence="4">
    <location>
        <begin position="53"/>
        <end position="241"/>
    </location>
</feature>
<dbReference type="Pfam" id="PF02223">
    <property type="entry name" value="Thymidylate_kin"/>
    <property type="match status" value="1"/>
</dbReference>
<keyword evidence="3" id="KW-0067">ATP-binding</keyword>
<dbReference type="GO" id="GO:0006235">
    <property type="term" value="P:dTTP biosynthetic process"/>
    <property type="evidence" value="ECO:0007669"/>
    <property type="project" value="TreeGrafter"/>
</dbReference>
<sequence length="263" mass="29678">MASDGFLLKQRYDQQRRYPWQLSVSTLDDDYAPLRNLKIPFSELQFRGKLIVFEGIDGSGKSTSLQSAHDYLENSGIAVEKLDLLSPFCRQLPYFRSYADDTSVAFDGTVDQPALGLVCLADRLQRFRSHYFRLLRDGVWLICDRYAITPIAEAAALGANAEDLATMVNVASRLPRPTIGFHTTAPENVVLDRIRARPKDKGKILDPRFYRRAIQSFARTSADNDFITIDSTLGQDTANSQIFSAIDAVITQYKREILIEKEA</sequence>
<dbReference type="GO" id="GO:0006227">
    <property type="term" value="P:dUDP biosynthetic process"/>
    <property type="evidence" value="ECO:0007669"/>
    <property type="project" value="TreeGrafter"/>
</dbReference>
<dbReference type="EMBL" id="KY000025">
    <property type="protein sequence ID" value="ASK40663.1"/>
    <property type="molecule type" value="Genomic_DNA"/>
</dbReference>
<evidence type="ECO:0000313" key="6">
    <source>
        <dbReference type="EMBL" id="ASK41427.1"/>
    </source>
</evidence>
<dbReference type="GO" id="GO:0006233">
    <property type="term" value="P:dTDP biosynthetic process"/>
    <property type="evidence" value="ECO:0007669"/>
    <property type="project" value="TreeGrafter"/>
</dbReference>
<geneLocation type="plasmid" evidence="6">
    <name>pTi_CFBP5499</name>
</geneLocation>
<accession>A0A2Z2PEM1</accession>
<dbReference type="Gene3D" id="3.40.50.300">
    <property type="entry name" value="P-loop containing nucleotide triphosphate hydrolases"/>
    <property type="match status" value="1"/>
</dbReference>
<dbReference type="GO" id="GO:0005737">
    <property type="term" value="C:cytoplasm"/>
    <property type="evidence" value="ECO:0007669"/>
    <property type="project" value="TreeGrafter"/>
</dbReference>
<comment type="similarity">
    <text evidence="1">Belongs to the thymidylate kinase family.</text>
</comment>
<dbReference type="GO" id="GO:0004798">
    <property type="term" value="F:dTMP kinase activity"/>
    <property type="evidence" value="ECO:0007669"/>
    <property type="project" value="TreeGrafter"/>
</dbReference>
<dbReference type="AlphaFoldDB" id="A0A2Z2PEM1"/>
<dbReference type="SUPFAM" id="SSF52540">
    <property type="entry name" value="P-loop containing nucleoside triphosphate hydrolases"/>
    <property type="match status" value="1"/>
</dbReference>